<proteinExistence type="predicted"/>
<sequence>MHCFYYEKYIRGTIYLLLTMLQLSFIPMILGWIDMIYIHRWRKKCLRNDNIVTLYKSYHTDPELLLKRLERQNSKKKVSMKKEKRNQEKPVVRHPSIFYSETDIILPTYNHLETPASIIQSVQQAQKENRKSSSSKGITITYHTSSNDFIRQIVISSATLFKFWGRRQDIVEYRSETRICRERS</sequence>
<feature type="transmembrane region" description="Helical" evidence="1">
    <location>
        <begin position="14"/>
        <end position="38"/>
    </location>
</feature>
<reference evidence="2 3" key="1">
    <citation type="submission" date="2016-10" db="EMBL/GenBank/DDBJ databases">
        <authorList>
            <person name="de Groot N.N."/>
        </authorList>
    </citation>
    <scope>NUCLEOTIDE SEQUENCE [LARGE SCALE GENOMIC DNA]</scope>
    <source>
        <strain evidence="2 3">CGMCC 1.6134</strain>
    </source>
</reference>
<evidence type="ECO:0000256" key="1">
    <source>
        <dbReference type="SAM" id="Phobius"/>
    </source>
</evidence>
<accession>A0A1I4N2N0</accession>
<protein>
    <submittedName>
        <fullName evidence="2">Uncharacterized protein</fullName>
    </submittedName>
</protein>
<name>A0A1I4N2N0_9BACI</name>
<keyword evidence="1" id="KW-1133">Transmembrane helix</keyword>
<gene>
    <name evidence="2" type="ORF">SAMN04488054_1151</name>
</gene>
<evidence type="ECO:0000313" key="2">
    <source>
        <dbReference type="EMBL" id="SFM09781.1"/>
    </source>
</evidence>
<evidence type="ECO:0000313" key="3">
    <source>
        <dbReference type="Proteomes" id="UP000199668"/>
    </source>
</evidence>
<dbReference type="EMBL" id="FOTY01000015">
    <property type="protein sequence ID" value="SFM09781.1"/>
    <property type="molecule type" value="Genomic_DNA"/>
</dbReference>
<dbReference type="Proteomes" id="UP000199668">
    <property type="component" value="Unassembled WGS sequence"/>
</dbReference>
<organism evidence="2 3">
    <name type="scientific">Salibacterium qingdaonense</name>
    <dbReference type="NCBI Taxonomy" id="266892"/>
    <lineage>
        <taxon>Bacteria</taxon>
        <taxon>Bacillati</taxon>
        <taxon>Bacillota</taxon>
        <taxon>Bacilli</taxon>
        <taxon>Bacillales</taxon>
        <taxon>Bacillaceae</taxon>
    </lineage>
</organism>
<keyword evidence="1" id="KW-0812">Transmembrane</keyword>
<keyword evidence="3" id="KW-1185">Reference proteome</keyword>
<dbReference type="AlphaFoldDB" id="A0A1I4N2N0"/>
<keyword evidence="1" id="KW-0472">Membrane</keyword>